<accession>T0GCC6</accession>
<dbReference type="OrthoDB" id="7391866at2"/>
<dbReference type="EMBL" id="ATIB01000060">
    <property type="protein sequence ID" value="EQB01411.1"/>
    <property type="molecule type" value="Genomic_DNA"/>
</dbReference>
<dbReference type="eggNOG" id="ENOG502ZFQX">
    <property type="taxonomic scope" value="Bacteria"/>
</dbReference>
<organism evidence="1 2">
    <name type="scientific">Sphingobium baderi LL03</name>
    <dbReference type="NCBI Taxonomy" id="1114964"/>
    <lineage>
        <taxon>Bacteria</taxon>
        <taxon>Pseudomonadati</taxon>
        <taxon>Pseudomonadota</taxon>
        <taxon>Alphaproteobacteria</taxon>
        <taxon>Sphingomonadales</taxon>
        <taxon>Sphingomonadaceae</taxon>
        <taxon>Sphingobium</taxon>
    </lineage>
</organism>
<comment type="caution">
    <text evidence="1">The sequence shown here is derived from an EMBL/GenBank/DDBJ whole genome shotgun (WGS) entry which is preliminary data.</text>
</comment>
<evidence type="ECO:0000313" key="1">
    <source>
        <dbReference type="EMBL" id="EQB01411.1"/>
    </source>
</evidence>
<protein>
    <submittedName>
        <fullName evidence="1">Uncharacterized protein</fullName>
    </submittedName>
</protein>
<gene>
    <name evidence="1" type="ORF">L485_11090</name>
</gene>
<dbReference type="PATRIC" id="fig|1114964.3.peg.2167"/>
<reference evidence="1 2" key="1">
    <citation type="journal article" date="2013" name="Genome Announc.">
        <title>Draft Genome Sequence of a Hexachlorocyclohexane-Degrading Bacterium, Sphingobium baderi Strain LL03T.</title>
        <authorList>
            <person name="Kaur J."/>
            <person name="Verma H."/>
            <person name="Tripathi C."/>
            <person name="Khurana J.P."/>
            <person name="Lal R."/>
        </authorList>
    </citation>
    <scope>NUCLEOTIDE SEQUENCE [LARGE SCALE GENOMIC DNA]</scope>
    <source>
        <strain evidence="1 2">LL03</strain>
    </source>
</reference>
<evidence type="ECO:0000313" key="2">
    <source>
        <dbReference type="Proteomes" id="UP000015524"/>
    </source>
</evidence>
<dbReference type="RefSeq" id="WP_021245067.1">
    <property type="nucleotide sequence ID" value="NZ_ATIB01000060.1"/>
</dbReference>
<name>T0GCC6_9SPHN</name>
<proteinExistence type="predicted"/>
<keyword evidence="2" id="KW-1185">Reference proteome</keyword>
<dbReference type="Proteomes" id="UP000015524">
    <property type="component" value="Unassembled WGS sequence"/>
</dbReference>
<sequence>MSARRTWFYGLTALVVLLLLALLAWNWRALNARAALGAAYGARVACSCRYVEGRDMPNCQGDKEPGMAMVSLTDHPDARAVSASVPLIASRIARYRPGWGCLLDPVR</sequence>
<dbReference type="AlphaFoldDB" id="T0GCC6"/>